<keyword evidence="2" id="KW-1185">Reference proteome</keyword>
<dbReference type="GO" id="GO:0097361">
    <property type="term" value="C:cytosolic [4Fe-4S] assembly targeting complex"/>
    <property type="evidence" value="ECO:0007669"/>
    <property type="project" value="TreeGrafter"/>
</dbReference>
<proteinExistence type="predicted"/>
<evidence type="ECO:0000313" key="1">
    <source>
        <dbReference type="EMBL" id="CAD8169305.1"/>
    </source>
</evidence>
<organism evidence="1 2">
    <name type="scientific">Paramecium pentaurelia</name>
    <dbReference type="NCBI Taxonomy" id="43138"/>
    <lineage>
        <taxon>Eukaryota</taxon>
        <taxon>Sar</taxon>
        <taxon>Alveolata</taxon>
        <taxon>Ciliophora</taxon>
        <taxon>Intramacronucleata</taxon>
        <taxon>Oligohymenophorea</taxon>
        <taxon>Peniculida</taxon>
        <taxon>Parameciidae</taxon>
        <taxon>Paramecium</taxon>
    </lineage>
</organism>
<dbReference type="EMBL" id="CAJJDO010000050">
    <property type="protein sequence ID" value="CAD8169305.1"/>
    <property type="molecule type" value="Genomic_DNA"/>
</dbReference>
<dbReference type="GO" id="GO:0016226">
    <property type="term" value="P:iron-sulfur cluster assembly"/>
    <property type="evidence" value="ECO:0007669"/>
    <property type="project" value="TreeGrafter"/>
</dbReference>
<dbReference type="AlphaFoldDB" id="A0A8S1UXC2"/>
<dbReference type="PANTHER" id="PTHR19920:SF0">
    <property type="entry name" value="CYTOSOLIC IRON-SULFUR PROTEIN ASSEMBLY PROTEIN CIAO1-RELATED"/>
    <property type="match status" value="1"/>
</dbReference>
<comment type="caution">
    <text evidence="1">The sequence shown here is derived from an EMBL/GenBank/DDBJ whole genome shotgun (WGS) entry which is preliminary data.</text>
</comment>
<sequence length="145" mass="16877">MEISLNDQQDKVISCGSDGKILVIEYSEQSKRWIVIQNINVDCNGWRLCFINNNLFTFQPQYGNLMHVYEMNSVSKQFTKTKYITVNQGNDGCLLFPQQFIKQKQILVSKHDKYVNFIRKTEKEELKIDGILIGQLSDDGEYLIT</sequence>
<accession>A0A8S1UXC2</accession>
<protein>
    <submittedName>
        <fullName evidence="1">Uncharacterized protein</fullName>
    </submittedName>
</protein>
<dbReference type="OrthoDB" id="305664at2759"/>
<dbReference type="PANTHER" id="PTHR19920">
    <property type="entry name" value="WD40 PROTEIN CIAO1"/>
    <property type="match status" value="1"/>
</dbReference>
<dbReference type="Proteomes" id="UP000689195">
    <property type="component" value="Unassembled WGS sequence"/>
</dbReference>
<name>A0A8S1UXC2_9CILI</name>
<evidence type="ECO:0000313" key="2">
    <source>
        <dbReference type="Proteomes" id="UP000689195"/>
    </source>
</evidence>
<reference evidence="1" key="1">
    <citation type="submission" date="2021-01" db="EMBL/GenBank/DDBJ databases">
        <authorList>
            <consortium name="Genoscope - CEA"/>
            <person name="William W."/>
        </authorList>
    </citation>
    <scope>NUCLEOTIDE SEQUENCE</scope>
</reference>
<gene>
    <name evidence="1" type="ORF">PPENT_87.1.T0500270</name>
</gene>